<sequence length="518" mass="56471">MFSFPVLIFTALAGAGTGAASSTLPSLRECLDGAGIQDYAFPSHALYSLLKVKRWNLDIDVTPAVVTVPGTAEQIAAIVACAQERNLKVQPKSGGHSFGNYGLGGHDGAVVVDLKKFQHFSMDENTHIATIGAGTRLGDVTKKLYSHGGRAMSHGTCPSVGIGGHATIGGLGPTSRQFGSALDHVEAVTVVLADGTITRASWTENKDLFWALKGAGAAFGIITEFVVRTEPAPGTLVQYSFALHHDDKYADMADDFKAWQRMIADPALTRKLASQVVVNQLGMIVSGTYYGTQEEWESLAAEHDFFRRHNRKDGYFVLNDWLGYMAHLADEAVLLLGTGQPTPIYCKSLAFTNQTLIPDDTIDDLFKYFDDAHKGSPLWFAYFDLEGGAINDVPPDATAYAHRDALFYMQSYVIGLDWGRVSPTSKNFIRGIADTIQKGYHKGEEFGVYAGYVDRELENGQRRYWGKNLPRLEQVKLKYDPEDVFSNPQSVRPAAVKIEGMAEGRIDGASASVGHDEL</sequence>
<evidence type="ECO:0000256" key="5">
    <source>
        <dbReference type="SAM" id="SignalP"/>
    </source>
</evidence>
<organism evidence="7 8">
    <name type="scientific">Colletotrichum tofieldiae</name>
    <dbReference type="NCBI Taxonomy" id="708197"/>
    <lineage>
        <taxon>Eukaryota</taxon>
        <taxon>Fungi</taxon>
        <taxon>Dikarya</taxon>
        <taxon>Ascomycota</taxon>
        <taxon>Pezizomycotina</taxon>
        <taxon>Sordariomycetes</taxon>
        <taxon>Hypocreomycetidae</taxon>
        <taxon>Glomerellales</taxon>
        <taxon>Glomerellaceae</taxon>
        <taxon>Colletotrichum</taxon>
        <taxon>Colletotrichum spaethianum species complex</taxon>
    </lineage>
</organism>
<dbReference type="PANTHER" id="PTHR42973:SF17">
    <property type="entry name" value="OXIDASE, PUTATIVE (AFU_ORTHOLOGUE AFUA_6G14340)-RELATED"/>
    <property type="match status" value="1"/>
</dbReference>
<dbReference type="InterPro" id="IPR016169">
    <property type="entry name" value="FAD-bd_PCMH_sub2"/>
</dbReference>
<dbReference type="SUPFAM" id="SSF56176">
    <property type="entry name" value="FAD-binding/transporter-associated domain-like"/>
    <property type="match status" value="1"/>
</dbReference>
<dbReference type="InterPro" id="IPR006094">
    <property type="entry name" value="Oxid_FAD_bind_N"/>
</dbReference>
<dbReference type="EMBL" id="LFIV01000141">
    <property type="protein sequence ID" value="KZL67684.1"/>
    <property type="molecule type" value="Genomic_DNA"/>
</dbReference>
<dbReference type="InterPro" id="IPR050416">
    <property type="entry name" value="FAD-linked_Oxidoreductase"/>
</dbReference>
<evidence type="ECO:0000256" key="4">
    <source>
        <dbReference type="ARBA" id="ARBA00023002"/>
    </source>
</evidence>
<dbReference type="AlphaFoldDB" id="A0A166QA10"/>
<evidence type="ECO:0000256" key="2">
    <source>
        <dbReference type="ARBA" id="ARBA00022630"/>
    </source>
</evidence>
<dbReference type="InterPro" id="IPR016166">
    <property type="entry name" value="FAD-bd_PCMH"/>
</dbReference>
<gene>
    <name evidence="7" type="ORF">CT0861_09806</name>
</gene>
<dbReference type="GO" id="GO:0016491">
    <property type="term" value="F:oxidoreductase activity"/>
    <property type="evidence" value="ECO:0007669"/>
    <property type="project" value="UniProtKB-KW"/>
</dbReference>
<dbReference type="STRING" id="708197.A0A166QA10"/>
<dbReference type="GO" id="GO:0071949">
    <property type="term" value="F:FAD binding"/>
    <property type="evidence" value="ECO:0007669"/>
    <property type="project" value="InterPro"/>
</dbReference>
<evidence type="ECO:0000256" key="1">
    <source>
        <dbReference type="ARBA" id="ARBA00005466"/>
    </source>
</evidence>
<keyword evidence="8" id="KW-1185">Reference proteome</keyword>
<feature type="chain" id="PRO_5007878660" evidence="5">
    <location>
        <begin position="21"/>
        <end position="518"/>
    </location>
</feature>
<keyword evidence="5" id="KW-0732">Signal</keyword>
<keyword evidence="2" id="KW-0285">Flavoprotein</keyword>
<feature type="domain" description="FAD-binding PCMH-type" evidence="6">
    <location>
        <begin position="59"/>
        <end position="232"/>
    </location>
</feature>
<name>A0A166QA10_9PEZI</name>
<proteinExistence type="inferred from homology"/>
<evidence type="ECO:0000259" key="6">
    <source>
        <dbReference type="PROSITE" id="PS51387"/>
    </source>
</evidence>
<accession>A0A166QA10</accession>
<dbReference type="InterPro" id="IPR036318">
    <property type="entry name" value="FAD-bd_PCMH-like_sf"/>
</dbReference>
<dbReference type="Gene3D" id="3.30.465.10">
    <property type="match status" value="1"/>
</dbReference>
<dbReference type="Proteomes" id="UP000076552">
    <property type="component" value="Unassembled WGS sequence"/>
</dbReference>
<reference evidence="7 8" key="1">
    <citation type="submission" date="2015-06" db="EMBL/GenBank/DDBJ databases">
        <title>Survival trade-offs in plant roots during colonization by closely related pathogenic and mutualistic fungi.</title>
        <authorList>
            <person name="Hacquard S."/>
            <person name="Kracher B."/>
            <person name="Hiruma K."/>
            <person name="Weinman A."/>
            <person name="Muench P."/>
            <person name="Garrido Oter R."/>
            <person name="Ver Loren van Themaat E."/>
            <person name="Dallerey J.-F."/>
            <person name="Damm U."/>
            <person name="Henrissat B."/>
            <person name="Lespinet O."/>
            <person name="Thon M."/>
            <person name="Kemen E."/>
            <person name="McHardy A.C."/>
            <person name="Schulze-Lefert P."/>
            <person name="O'Connell R.J."/>
        </authorList>
    </citation>
    <scope>NUCLEOTIDE SEQUENCE [LARGE SCALE GENOMIC DNA]</scope>
    <source>
        <strain evidence="7 8">0861</strain>
    </source>
</reference>
<evidence type="ECO:0000313" key="8">
    <source>
        <dbReference type="Proteomes" id="UP000076552"/>
    </source>
</evidence>
<comment type="caution">
    <text evidence="7">The sequence shown here is derived from an EMBL/GenBank/DDBJ whole genome shotgun (WGS) entry which is preliminary data.</text>
</comment>
<dbReference type="Pfam" id="PF08031">
    <property type="entry name" value="BBE"/>
    <property type="match status" value="1"/>
</dbReference>
<keyword evidence="4" id="KW-0560">Oxidoreductase</keyword>
<dbReference type="InterPro" id="IPR012951">
    <property type="entry name" value="BBE"/>
</dbReference>
<comment type="similarity">
    <text evidence="1">Belongs to the oxygen-dependent FAD-linked oxidoreductase family.</text>
</comment>
<dbReference type="Pfam" id="PF01565">
    <property type="entry name" value="FAD_binding_4"/>
    <property type="match status" value="1"/>
</dbReference>
<keyword evidence="3" id="KW-0274">FAD</keyword>
<dbReference type="Gene3D" id="3.40.462.20">
    <property type="match status" value="1"/>
</dbReference>
<evidence type="ECO:0000256" key="3">
    <source>
        <dbReference type="ARBA" id="ARBA00022827"/>
    </source>
</evidence>
<protein>
    <submittedName>
        <fullName evidence="7">Glucooligosaccharide oxidase (FAD binding domain-containing protein)</fullName>
    </submittedName>
</protein>
<dbReference type="PANTHER" id="PTHR42973">
    <property type="entry name" value="BINDING OXIDOREDUCTASE, PUTATIVE (AFU_ORTHOLOGUE AFUA_1G17690)-RELATED"/>
    <property type="match status" value="1"/>
</dbReference>
<evidence type="ECO:0000313" key="7">
    <source>
        <dbReference type="EMBL" id="KZL67684.1"/>
    </source>
</evidence>
<dbReference type="PROSITE" id="PS51387">
    <property type="entry name" value="FAD_PCMH"/>
    <property type="match status" value="1"/>
</dbReference>
<feature type="signal peptide" evidence="5">
    <location>
        <begin position="1"/>
        <end position="20"/>
    </location>
</feature>